<keyword evidence="1" id="KW-1133">Transmembrane helix</keyword>
<feature type="transmembrane region" description="Helical" evidence="1">
    <location>
        <begin position="12"/>
        <end position="34"/>
    </location>
</feature>
<accession>A0A7U3NJX6</accession>
<dbReference type="Proteomes" id="UP000594029">
    <property type="component" value="Segment"/>
</dbReference>
<sequence length="76" mass="8204">MYGRRRFDGADALAVLIIGVSALLIIVVIASAILTESDCRSKGGKMVGTGEYTQQIMMAGDAPFIYETENKECSKK</sequence>
<protein>
    <submittedName>
        <fullName evidence="2">Uncharacterized protein</fullName>
    </submittedName>
</protein>
<keyword evidence="1" id="KW-0812">Transmembrane</keyword>
<evidence type="ECO:0000313" key="2">
    <source>
        <dbReference type="EMBL" id="QOV08356.1"/>
    </source>
</evidence>
<evidence type="ECO:0000313" key="3">
    <source>
        <dbReference type="Proteomes" id="UP000594029"/>
    </source>
</evidence>
<evidence type="ECO:0000256" key="1">
    <source>
        <dbReference type="SAM" id="Phobius"/>
    </source>
</evidence>
<keyword evidence="1" id="KW-0472">Membrane</keyword>
<name>A0A7U3NJX6_9CAUD</name>
<dbReference type="EMBL" id="MW084976">
    <property type="protein sequence ID" value="QOV08356.1"/>
    <property type="molecule type" value="Genomic_DNA"/>
</dbReference>
<reference evidence="2 3" key="1">
    <citation type="submission" date="2020-10" db="EMBL/GenBank/DDBJ databases">
        <authorList>
            <person name="Kazantseva O.A."/>
            <person name="Piligrimova E.G."/>
            <person name="Shadrin A.M."/>
        </authorList>
    </citation>
    <scope>NUCLEOTIDE SEQUENCE [LARGE SCALE GENOMIC DNA]</scope>
</reference>
<organism evidence="2 3">
    <name type="scientific">Bacillus phage Kirov</name>
    <dbReference type="NCBI Taxonomy" id="2783539"/>
    <lineage>
        <taxon>Viruses</taxon>
        <taxon>Duplodnaviria</taxon>
        <taxon>Heunggongvirae</taxon>
        <taxon>Uroviricota</taxon>
        <taxon>Caudoviricetes</taxon>
        <taxon>Andregratiavirinae</taxon>
        <taxon>Kirovvirus</taxon>
        <taxon>Kirovvirus kirov</taxon>
    </lineage>
</organism>
<keyword evidence="3" id="KW-1185">Reference proteome</keyword>
<proteinExistence type="predicted"/>
<gene>
    <name evidence="2" type="ORF">Kirov_157</name>
</gene>